<protein>
    <recommendedName>
        <fullName evidence="3">Lipoprotein LpqB beta-propeller domain-containing protein</fullName>
    </recommendedName>
</protein>
<dbReference type="EMBL" id="JANX01000242">
    <property type="protein sequence ID" value="KGM32958.1"/>
    <property type="molecule type" value="Genomic_DNA"/>
</dbReference>
<dbReference type="SUPFAM" id="SSF50974">
    <property type="entry name" value="Nitrous oxide reductase, N-terminal domain"/>
    <property type="match status" value="1"/>
</dbReference>
<dbReference type="Gene3D" id="2.130.10.10">
    <property type="entry name" value="YVTN repeat-like/Quinoprotein amine dehydrogenase"/>
    <property type="match status" value="2"/>
</dbReference>
<evidence type="ECO:0000313" key="1">
    <source>
        <dbReference type="EMBL" id="KGM32958.1"/>
    </source>
</evidence>
<dbReference type="RefSeq" id="WP_034840999.1">
    <property type="nucleotide sequence ID" value="NZ_JANX01000242.1"/>
</dbReference>
<dbReference type="Proteomes" id="UP000029995">
    <property type="component" value="Unassembled WGS sequence"/>
</dbReference>
<organism evidence="1 2">
    <name type="scientific">Inquilinus limosus MP06</name>
    <dbReference type="NCBI Taxonomy" id="1398085"/>
    <lineage>
        <taxon>Bacteria</taxon>
        <taxon>Pseudomonadati</taxon>
        <taxon>Pseudomonadota</taxon>
        <taxon>Alphaproteobacteria</taxon>
        <taxon>Rhodospirillales</taxon>
        <taxon>Rhodospirillaceae</taxon>
        <taxon>Inquilinus</taxon>
    </lineage>
</organism>
<dbReference type="InterPro" id="IPR011045">
    <property type="entry name" value="N2O_reductase_N"/>
</dbReference>
<evidence type="ECO:0008006" key="3">
    <source>
        <dbReference type="Google" id="ProtNLM"/>
    </source>
</evidence>
<proteinExistence type="predicted"/>
<comment type="caution">
    <text evidence="1">The sequence shown here is derived from an EMBL/GenBank/DDBJ whole genome shotgun (WGS) entry which is preliminary data.</text>
</comment>
<evidence type="ECO:0000313" key="2">
    <source>
        <dbReference type="Proteomes" id="UP000029995"/>
    </source>
</evidence>
<accession>A0A0A0D569</accession>
<sequence>MRGWQRVAAVGLAAAAIAGGIYAWGEGALLPCGPVDRVLHTSACRIVAVLDDQDLAVLSPAPDGTLLGVVRQPGLGREATRPQELLRIDPATGTVRSRIPLPDVPKDASWLGLAVSPSGSLVAGGFFEGPIQVIDSRTGATISRIRRGAAGLAFVTDDRIMIDMGWGSFWEGPGKTAVLSVADGGEVATVPAPGSLRAAGVSSAVSPDGEMAAEHVETRGDSGVIAIRLADNRQRSVSGRLLVGALSTWRNNGSHLIPLLAFSPDGRSLAASFDDPDVWGKETAALFIWDVTDGRLLRRIPTRSQWRNLVWGADSRSLMATRYTPDTYTGAVKTGVSELARIDLDN</sequence>
<gene>
    <name evidence="1" type="ORF">P409_18420</name>
</gene>
<dbReference type="OrthoDB" id="511103at2"/>
<dbReference type="InterPro" id="IPR015943">
    <property type="entry name" value="WD40/YVTN_repeat-like_dom_sf"/>
</dbReference>
<reference evidence="1 2" key="1">
    <citation type="submission" date="2014-01" db="EMBL/GenBank/DDBJ databases">
        <title>Genome sequence determination for a cystic fibrosis isolate, Inquilinus limosus.</title>
        <authorList>
            <person name="Pino M."/>
            <person name="Di Conza J."/>
            <person name="Gutkind G."/>
        </authorList>
    </citation>
    <scope>NUCLEOTIDE SEQUENCE [LARGE SCALE GENOMIC DNA]</scope>
    <source>
        <strain evidence="1 2">MP06</strain>
    </source>
</reference>
<name>A0A0A0D569_9PROT</name>
<dbReference type="AlphaFoldDB" id="A0A0A0D569"/>